<feature type="region of interest" description="Disordered" evidence="1">
    <location>
        <begin position="1"/>
        <end position="111"/>
    </location>
</feature>
<dbReference type="EMBL" id="BGPR01057121">
    <property type="protein sequence ID" value="GBO33524.1"/>
    <property type="molecule type" value="Genomic_DNA"/>
</dbReference>
<keyword evidence="3" id="KW-1185">Reference proteome</keyword>
<proteinExistence type="predicted"/>
<protein>
    <submittedName>
        <fullName evidence="2">Uncharacterized protein</fullName>
    </submittedName>
</protein>
<accession>A0A4Y2WAB4</accession>
<dbReference type="Proteomes" id="UP000499080">
    <property type="component" value="Unassembled WGS sequence"/>
</dbReference>
<organism evidence="2 3">
    <name type="scientific">Araneus ventricosus</name>
    <name type="common">Orbweaver spider</name>
    <name type="synonym">Epeira ventricosa</name>
    <dbReference type="NCBI Taxonomy" id="182803"/>
    <lineage>
        <taxon>Eukaryota</taxon>
        <taxon>Metazoa</taxon>
        <taxon>Ecdysozoa</taxon>
        <taxon>Arthropoda</taxon>
        <taxon>Chelicerata</taxon>
        <taxon>Arachnida</taxon>
        <taxon>Araneae</taxon>
        <taxon>Araneomorphae</taxon>
        <taxon>Entelegynae</taxon>
        <taxon>Araneoidea</taxon>
        <taxon>Araneidae</taxon>
        <taxon>Araneus</taxon>
    </lineage>
</organism>
<feature type="compositionally biased region" description="Polar residues" evidence="1">
    <location>
        <begin position="75"/>
        <end position="84"/>
    </location>
</feature>
<feature type="compositionally biased region" description="Basic residues" evidence="1">
    <location>
        <begin position="39"/>
        <end position="51"/>
    </location>
</feature>
<evidence type="ECO:0000313" key="3">
    <source>
        <dbReference type="Proteomes" id="UP000499080"/>
    </source>
</evidence>
<evidence type="ECO:0000313" key="2">
    <source>
        <dbReference type="EMBL" id="GBO33524.1"/>
    </source>
</evidence>
<name>A0A4Y2WAB4_ARAVE</name>
<gene>
    <name evidence="2" type="ORF">AVEN_258895_1</name>
</gene>
<feature type="compositionally biased region" description="Basic and acidic residues" evidence="1">
    <location>
        <begin position="19"/>
        <end position="38"/>
    </location>
</feature>
<evidence type="ECO:0000256" key="1">
    <source>
        <dbReference type="SAM" id="MobiDB-lite"/>
    </source>
</evidence>
<comment type="caution">
    <text evidence="2">The sequence shown here is derived from an EMBL/GenBank/DDBJ whole genome shotgun (WGS) entry which is preliminary data.</text>
</comment>
<dbReference type="AlphaFoldDB" id="A0A4Y2WAB4"/>
<sequence>MMRIRTFAIPHRTFFPKAPDQEARHPKGEKTQSQERHPRLAHPLKYHRRNTRHSDARAPSPIVQKSETDGIPISLTPTPKNSPSCPKERPEMKQQVSPSNDDLLHSRPALK</sequence>
<reference evidence="2 3" key="1">
    <citation type="journal article" date="2019" name="Sci. Rep.">
        <title>Orb-weaving spider Araneus ventricosus genome elucidates the spidroin gene catalogue.</title>
        <authorList>
            <person name="Kono N."/>
            <person name="Nakamura H."/>
            <person name="Ohtoshi R."/>
            <person name="Moran D.A.P."/>
            <person name="Shinohara A."/>
            <person name="Yoshida Y."/>
            <person name="Fujiwara M."/>
            <person name="Mori M."/>
            <person name="Tomita M."/>
            <person name="Arakawa K."/>
        </authorList>
    </citation>
    <scope>NUCLEOTIDE SEQUENCE [LARGE SCALE GENOMIC DNA]</scope>
</reference>